<keyword evidence="14" id="KW-0863">Zinc-finger</keyword>
<keyword evidence="17" id="KW-0832">Ubl conjugation</keyword>
<evidence type="ECO:0000256" key="16">
    <source>
        <dbReference type="ARBA" id="ARBA00022842"/>
    </source>
</evidence>
<evidence type="ECO:0000256" key="17">
    <source>
        <dbReference type="ARBA" id="ARBA00022843"/>
    </source>
</evidence>
<comment type="subunit">
    <text evidence="25">Interacts with REV1. Interacts with monoubiquitinated PCNA, but not unmodified PCNA. Interacts with POLI; this interaction targets POLI to the replication machinery. Interacts with PALB2 and BRCA2; the interactions are direct and are required to sustain the recruitment of POLH at blocked replication forks and to stimulate POLH-dependent DNA synthesis on D loop substrates. Interacts (via C-terminus) with TRAIP. Interacts with ubiquitin. Interacts with POLDIP2.</text>
</comment>
<feature type="region of interest" description="Disordered" evidence="27">
    <location>
        <begin position="740"/>
        <end position="791"/>
    </location>
</feature>
<dbReference type="Pfam" id="PF00817">
    <property type="entry name" value="IMS"/>
    <property type="match status" value="1"/>
</dbReference>
<gene>
    <name evidence="31" type="primary">POLH</name>
</gene>
<sequence length="791" mass="87022">MCVEIGTRGKYWSLYRIKVFSSAENFSEGIRKARLPGLGAAMMGRDMQSGMERVVALVDMDCFYVQVEQRLNPTLKNKPCAVVQYKTWKGGGIIAVSYEARAFGVTRNMWANDAKKLCKDLQFARVREAHGKADLTKYREASVEVIEVMSRFAMIERASIDEAYVDLTSAIQDRLRKEKASPFSADLLPSTYIQGFPCSAWKGVEQSSKEELRQHGLHQWLTSLPLEDTSCPDLHLAVGAVIVEEMRAAIEAETSFQCSAGIAHNKMLAKLACGLNKPNRQTVIPQGSVPELFSQLPISKIRHLGGKLGASVSQNLGVEYVGQLTQFSNSQLQNHFGEKTGLWLYDLCRGTDYDPVKPRQLIKSIGCSKNFPGKTALATREQVQYWLLQLALELQERLMKDRETNFRVARQLTVSLRMQGDKRGSSMSRCCGMPRYEAQKISSDAYILIKNCNSAGAHQSAWSPPLTLLHLSASKFSDMGTLSKAGIASFLSRSTDFAKTSTTSSFSGVTTSNMANPNSKADNKKGGSSDIQLLFQRAAARRTEVAEVSEAVFPTSESLCPFSEALITSEAPLPLSEKLQHSLEVPLPASSASVSVCSLKAGPSITLDKTSNETISFFQSRAQEQLIKPSLGNSSVLLRSAQSIQQSAAASASFVPPCNPSSQGNLGIQTTSPVRDSDAHVEVESFEDHSVVDTDNFPLEDLVQCEKCGQKVVVWELPEHMDFHFALELQQSFSLCNSPRPHAFPNSSKPSSVTSDLRGKNKPKSQAASSSKRPKRQLSQTLDYFFKRTPL</sequence>
<dbReference type="Pfam" id="PF21704">
    <property type="entry name" value="POLH-Rev1_HhH"/>
    <property type="match status" value="1"/>
</dbReference>
<dbReference type="GO" id="GO:0005634">
    <property type="term" value="C:nucleus"/>
    <property type="evidence" value="ECO:0007669"/>
    <property type="project" value="UniProtKB-SubCell"/>
</dbReference>
<evidence type="ECO:0000259" key="29">
    <source>
        <dbReference type="PROSITE" id="PS51907"/>
    </source>
</evidence>
<dbReference type="InterPro" id="IPR036775">
    <property type="entry name" value="DNA_pol_Y-fam_lit_finger_sf"/>
</dbReference>
<evidence type="ECO:0000256" key="15">
    <source>
        <dbReference type="ARBA" id="ARBA00022833"/>
    </source>
</evidence>
<evidence type="ECO:0000256" key="25">
    <source>
        <dbReference type="ARBA" id="ARBA00064665"/>
    </source>
</evidence>
<keyword evidence="7" id="KW-1017">Isopeptide bond</keyword>
<evidence type="ECO:0000256" key="8">
    <source>
        <dbReference type="ARBA" id="ARBA00022634"/>
    </source>
</evidence>
<dbReference type="EC" id="2.7.7.7" evidence="5"/>
<name>A0A6P7XM21_9AMPH</name>
<keyword evidence="12" id="KW-0479">Metal-binding</keyword>
<evidence type="ECO:0000256" key="2">
    <source>
        <dbReference type="ARBA" id="ARBA00001946"/>
    </source>
</evidence>
<dbReference type="InterPro" id="IPR043128">
    <property type="entry name" value="Rev_trsase/Diguanyl_cyclase"/>
</dbReference>
<dbReference type="GO" id="GO:0003887">
    <property type="term" value="F:DNA-directed DNA polymerase activity"/>
    <property type="evidence" value="ECO:0007669"/>
    <property type="project" value="UniProtKB-KW"/>
</dbReference>
<dbReference type="GO" id="GO:0005657">
    <property type="term" value="C:replication fork"/>
    <property type="evidence" value="ECO:0007669"/>
    <property type="project" value="TreeGrafter"/>
</dbReference>
<evidence type="ECO:0000256" key="27">
    <source>
        <dbReference type="SAM" id="MobiDB-lite"/>
    </source>
</evidence>
<feature type="compositionally biased region" description="Polar residues" evidence="27">
    <location>
        <begin position="745"/>
        <end position="755"/>
    </location>
</feature>
<dbReference type="InParanoid" id="A0A6P7XM21"/>
<keyword evidence="16" id="KW-0460">Magnesium</keyword>
<dbReference type="PANTHER" id="PTHR45873">
    <property type="entry name" value="DNA POLYMERASE ETA"/>
    <property type="match status" value="1"/>
</dbReference>
<dbReference type="RefSeq" id="XP_030051720.1">
    <property type="nucleotide sequence ID" value="XM_030195860.1"/>
</dbReference>
<evidence type="ECO:0000256" key="18">
    <source>
        <dbReference type="ARBA" id="ARBA00022932"/>
    </source>
</evidence>
<protein>
    <recommendedName>
        <fullName evidence="23">DNA polymerase eta</fullName>
        <ecNumber evidence="5">2.7.7.7</ecNumber>
    </recommendedName>
    <alternativeName>
        <fullName evidence="26">RAD30 homolog A</fullName>
    </alternativeName>
</protein>
<keyword evidence="30" id="KW-1185">Reference proteome</keyword>
<feature type="compositionally biased region" description="Low complexity" evidence="27">
    <location>
        <begin position="501"/>
        <end position="512"/>
    </location>
</feature>
<dbReference type="Pfam" id="PF18439">
    <property type="entry name" value="zf_UBZ"/>
    <property type="match status" value="1"/>
</dbReference>
<keyword evidence="15" id="KW-0862">Zinc</keyword>
<evidence type="ECO:0000256" key="6">
    <source>
        <dbReference type="ARBA" id="ARBA00022457"/>
    </source>
</evidence>
<evidence type="ECO:0000256" key="3">
    <source>
        <dbReference type="ARBA" id="ARBA00004123"/>
    </source>
</evidence>
<dbReference type="KEGG" id="muo:115465412"/>
<dbReference type="InterPro" id="IPR043502">
    <property type="entry name" value="DNA/RNA_pol_sf"/>
</dbReference>
<dbReference type="FunFam" id="3.30.70.270:FF:000022">
    <property type="entry name" value="DNA polymerase eta"/>
    <property type="match status" value="1"/>
</dbReference>
<dbReference type="SUPFAM" id="SSF100879">
    <property type="entry name" value="Lesion bypass DNA polymerase (Y-family), little finger domain"/>
    <property type="match status" value="1"/>
</dbReference>
<keyword evidence="18" id="KW-0239">DNA-directed DNA polymerase</keyword>
<accession>A0A6P7XM21</accession>
<comment type="catalytic activity">
    <reaction evidence="24">
        <text>DNA(n) + a 2'-deoxyribonucleoside 5'-triphosphate = DNA(n+1) + diphosphate</text>
        <dbReference type="Rhea" id="RHEA:22508"/>
        <dbReference type="Rhea" id="RHEA-COMP:17339"/>
        <dbReference type="Rhea" id="RHEA-COMP:17340"/>
        <dbReference type="ChEBI" id="CHEBI:33019"/>
        <dbReference type="ChEBI" id="CHEBI:61560"/>
        <dbReference type="ChEBI" id="CHEBI:173112"/>
        <dbReference type="EC" id="2.7.7.7"/>
    </reaction>
</comment>
<keyword evidence="13" id="KW-0227">DNA damage</keyword>
<evidence type="ECO:0000313" key="30">
    <source>
        <dbReference type="Proteomes" id="UP000515156"/>
    </source>
</evidence>
<dbReference type="GO" id="GO:0035861">
    <property type="term" value="C:site of double-strand break"/>
    <property type="evidence" value="ECO:0007669"/>
    <property type="project" value="TreeGrafter"/>
</dbReference>
<dbReference type="Pfam" id="PF11799">
    <property type="entry name" value="IMS_C"/>
    <property type="match status" value="1"/>
</dbReference>
<feature type="region of interest" description="Disordered" evidence="27">
    <location>
        <begin position="501"/>
        <end position="527"/>
    </location>
</feature>
<dbReference type="Proteomes" id="UP000515156">
    <property type="component" value="Chromosome 3"/>
</dbReference>
<evidence type="ECO:0000256" key="1">
    <source>
        <dbReference type="ARBA" id="ARBA00001936"/>
    </source>
</evidence>
<evidence type="ECO:0000256" key="9">
    <source>
        <dbReference type="ARBA" id="ARBA00022679"/>
    </source>
</evidence>
<evidence type="ECO:0000256" key="20">
    <source>
        <dbReference type="ARBA" id="ARBA00023204"/>
    </source>
</evidence>
<feature type="domain" description="UmuC" evidence="28">
    <location>
        <begin position="55"/>
        <end position="305"/>
    </location>
</feature>
<dbReference type="InterPro" id="IPR041298">
    <property type="entry name" value="UBZ3"/>
</dbReference>
<keyword evidence="6" id="KW-0515">Mutator protein</keyword>
<organism evidence="30 31">
    <name type="scientific">Microcaecilia unicolor</name>
    <dbReference type="NCBI Taxonomy" id="1415580"/>
    <lineage>
        <taxon>Eukaryota</taxon>
        <taxon>Metazoa</taxon>
        <taxon>Chordata</taxon>
        <taxon>Craniata</taxon>
        <taxon>Vertebrata</taxon>
        <taxon>Euteleostomi</taxon>
        <taxon>Amphibia</taxon>
        <taxon>Gymnophiona</taxon>
        <taxon>Siphonopidae</taxon>
        <taxon>Microcaecilia</taxon>
    </lineage>
</organism>
<evidence type="ECO:0000313" key="31">
    <source>
        <dbReference type="RefSeq" id="XP_030051720.1"/>
    </source>
</evidence>
<comment type="cofactor">
    <cofactor evidence="1">
        <name>Mn(2+)</name>
        <dbReference type="ChEBI" id="CHEBI:29035"/>
    </cofactor>
</comment>
<evidence type="ECO:0000256" key="12">
    <source>
        <dbReference type="ARBA" id="ARBA00022723"/>
    </source>
</evidence>
<dbReference type="InterPro" id="IPR017961">
    <property type="entry name" value="DNA_pol_Y-fam_little_finger"/>
</dbReference>
<feature type="domain" description="UBZ3-type" evidence="29">
    <location>
        <begin position="698"/>
        <end position="732"/>
    </location>
</feature>
<keyword evidence="19" id="KW-0238">DNA-binding</keyword>
<dbReference type="GO" id="GO:0010225">
    <property type="term" value="P:response to UV-C"/>
    <property type="evidence" value="ECO:0007669"/>
    <property type="project" value="UniProtKB-ARBA"/>
</dbReference>
<dbReference type="CDD" id="cd01702">
    <property type="entry name" value="PolY_Pol_eta"/>
    <property type="match status" value="1"/>
</dbReference>
<dbReference type="CTD" id="5429"/>
<dbReference type="GO" id="GO:0008270">
    <property type="term" value="F:zinc ion binding"/>
    <property type="evidence" value="ECO:0007669"/>
    <property type="project" value="UniProtKB-KW"/>
</dbReference>
<keyword evidence="21" id="KW-0539">Nucleus</keyword>
<dbReference type="FunFam" id="1.10.150.20:FF:000014">
    <property type="entry name" value="Polymerase (DNA directed), eta"/>
    <property type="match status" value="1"/>
</dbReference>
<dbReference type="FunFam" id="3.40.1170.60:FF:000003">
    <property type="entry name" value="DNA polymerase eta"/>
    <property type="match status" value="1"/>
</dbReference>
<keyword evidence="9" id="KW-0808">Transferase</keyword>
<reference evidence="31" key="1">
    <citation type="submission" date="2025-08" db="UniProtKB">
        <authorList>
            <consortium name="RefSeq"/>
        </authorList>
    </citation>
    <scope>IDENTIFICATION</scope>
</reference>
<keyword evidence="11" id="KW-0235">DNA replication</keyword>
<dbReference type="PROSITE" id="PS50173">
    <property type="entry name" value="UMUC"/>
    <property type="match status" value="1"/>
</dbReference>
<dbReference type="FunFam" id="3.30.1490.100:FF:000007">
    <property type="entry name" value="DNA polymerase eta"/>
    <property type="match status" value="1"/>
</dbReference>
<evidence type="ECO:0000256" key="23">
    <source>
        <dbReference type="ARBA" id="ARBA00044975"/>
    </source>
</evidence>
<dbReference type="Gene3D" id="1.10.150.20">
    <property type="entry name" value="5' to 3' exonuclease, C-terminal subdomain"/>
    <property type="match status" value="1"/>
</dbReference>
<evidence type="ECO:0000256" key="24">
    <source>
        <dbReference type="ARBA" id="ARBA00049244"/>
    </source>
</evidence>
<evidence type="ECO:0000256" key="26">
    <source>
        <dbReference type="ARBA" id="ARBA00080427"/>
    </source>
</evidence>
<dbReference type="GO" id="GO:0003684">
    <property type="term" value="F:damaged DNA binding"/>
    <property type="evidence" value="ECO:0007669"/>
    <property type="project" value="InterPro"/>
</dbReference>
<dbReference type="SUPFAM" id="SSF56672">
    <property type="entry name" value="DNA/RNA polymerases"/>
    <property type="match status" value="1"/>
</dbReference>
<comment type="subcellular location">
    <subcellularLocation>
        <location evidence="3">Nucleus</location>
    </subcellularLocation>
</comment>
<evidence type="ECO:0000256" key="19">
    <source>
        <dbReference type="ARBA" id="ARBA00023125"/>
    </source>
</evidence>
<evidence type="ECO:0000256" key="10">
    <source>
        <dbReference type="ARBA" id="ARBA00022695"/>
    </source>
</evidence>
<dbReference type="Gene3D" id="3.40.1170.60">
    <property type="match status" value="1"/>
</dbReference>
<evidence type="ECO:0000256" key="5">
    <source>
        <dbReference type="ARBA" id="ARBA00012417"/>
    </source>
</evidence>
<dbReference type="PROSITE" id="PS51907">
    <property type="entry name" value="ZF_UBZ3"/>
    <property type="match status" value="1"/>
</dbReference>
<dbReference type="AlphaFoldDB" id="A0A6P7XM21"/>
<dbReference type="InterPro" id="IPR001126">
    <property type="entry name" value="UmuC"/>
</dbReference>
<dbReference type="Gene3D" id="3.30.70.270">
    <property type="match status" value="1"/>
</dbReference>
<evidence type="ECO:0000256" key="21">
    <source>
        <dbReference type="ARBA" id="ARBA00023242"/>
    </source>
</evidence>
<dbReference type="OrthoDB" id="5723at2759"/>
<evidence type="ECO:0000256" key="13">
    <source>
        <dbReference type="ARBA" id="ARBA00022763"/>
    </source>
</evidence>
<evidence type="ECO:0000256" key="22">
    <source>
        <dbReference type="ARBA" id="ARBA00023270"/>
    </source>
</evidence>
<evidence type="ECO:0000256" key="14">
    <source>
        <dbReference type="ARBA" id="ARBA00022771"/>
    </source>
</evidence>
<keyword evidence="8" id="KW-0237">DNA synthesis</keyword>
<keyword evidence="22" id="KW-0704">Schiff base</keyword>
<dbReference type="PIRSF" id="PIRSF036603">
    <property type="entry name" value="DPol_eta"/>
    <property type="match status" value="1"/>
</dbReference>
<keyword evidence="20" id="KW-0234">DNA repair</keyword>
<keyword evidence="10" id="KW-0548">Nucleotidyltransferase</keyword>
<dbReference type="Gene3D" id="3.30.1490.100">
    <property type="entry name" value="DNA polymerase, Y-family, little finger domain"/>
    <property type="match status" value="1"/>
</dbReference>
<dbReference type="GO" id="GO:0006281">
    <property type="term" value="P:DNA repair"/>
    <property type="evidence" value="ECO:0007669"/>
    <property type="project" value="UniProtKB-KW"/>
</dbReference>
<dbReference type="PANTHER" id="PTHR45873:SF1">
    <property type="entry name" value="DNA POLYMERASE ETA"/>
    <property type="match status" value="1"/>
</dbReference>
<comment type="similarity">
    <text evidence="4">Belongs to the DNA polymerase type-Y family.</text>
</comment>
<dbReference type="GO" id="GO:0042276">
    <property type="term" value="P:error-prone translesion synthesis"/>
    <property type="evidence" value="ECO:0007669"/>
    <property type="project" value="TreeGrafter"/>
</dbReference>
<evidence type="ECO:0000256" key="11">
    <source>
        <dbReference type="ARBA" id="ARBA00022705"/>
    </source>
</evidence>
<dbReference type="InterPro" id="IPR052230">
    <property type="entry name" value="DNA_polymerase_eta"/>
</dbReference>
<dbReference type="FunCoup" id="A0A6P7XM21">
    <property type="interactions" value="3242"/>
</dbReference>
<evidence type="ECO:0000256" key="7">
    <source>
        <dbReference type="ARBA" id="ARBA00022499"/>
    </source>
</evidence>
<proteinExistence type="inferred from homology"/>
<evidence type="ECO:0000256" key="4">
    <source>
        <dbReference type="ARBA" id="ARBA00010945"/>
    </source>
</evidence>
<evidence type="ECO:0000259" key="28">
    <source>
        <dbReference type="PROSITE" id="PS50173"/>
    </source>
</evidence>
<dbReference type="GO" id="GO:0006260">
    <property type="term" value="P:DNA replication"/>
    <property type="evidence" value="ECO:0007669"/>
    <property type="project" value="UniProtKB-KW"/>
</dbReference>
<feature type="compositionally biased region" description="Polar residues" evidence="27">
    <location>
        <begin position="764"/>
        <end position="782"/>
    </location>
</feature>
<dbReference type="GeneID" id="115465412"/>
<comment type="cofactor">
    <cofactor evidence="2">
        <name>Mg(2+)</name>
        <dbReference type="ChEBI" id="CHEBI:18420"/>
    </cofactor>
</comment>